<reference evidence="2" key="2">
    <citation type="submission" date="2021-02" db="EMBL/GenBank/DDBJ databases">
        <title>Aspergillus chevalieri M1 genome sequence.</title>
        <authorList>
            <person name="Kadooka C."/>
            <person name="Mori K."/>
            <person name="Futagami T."/>
        </authorList>
    </citation>
    <scope>NUCLEOTIDE SEQUENCE</scope>
    <source>
        <strain evidence="2">M1</strain>
    </source>
</reference>
<keyword evidence="3" id="KW-1185">Reference proteome</keyword>
<accession>A0A7R7VRN3</accession>
<dbReference type="KEGG" id="ache:ACHE_50665A"/>
<evidence type="ECO:0000256" key="1">
    <source>
        <dbReference type="SAM" id="MobiDB-lite"/>
    </source>
</evidence>
<evidence type="ECO:0000313" key="3">
    <source>
        <dbReference type="Proteomes" id="UP000637239"/>
    </source>
</evidence>
<feature type="region of interest" description="Disordered" evidence="1">
    <location>
        <begin position="1"/>
        <end position="20"/>
    </location>
</feature>
<dbReference type="GeneID" id="66983825"/>
<gene>
    <name evidence="2" type="ORF">ACHE_50665A</name>
</gene>
<name>A0A7R7VRN3_ASPCH</name>
<dbReference type="AlphaFoldDB" id="A0A7R7VRN3"/>
<dbReference type="EMBL" id="AP024420">
    <property type="protein sequence ID" value="BCR89467.1"/>
    <property type="molecule type" value="Genomic_DNA"/>
</dbReference>
<dbReference type="RefSeq" id="XP_043137989.1">
    <property type="nucleotide sequence ID" value="XM_043280406.1"/>
</dbReference>
<proteinExistence type="predicted"/>
<evidence type="ECO:0000313" key="2">
    <source>
        <dbReference type="EMBL" id="BCR89467.1"/>
    </source>
</evidence>
<sequence length="68" mass="7941">MREFTLRRARTQSGPRPYRHRLRGRANTYFYTMPSRTAINEILACYLFNQNEASQLTTREVLESGEGG</sequence>
<reference evidence="2" key="1">
    <citation type="submission" date="2021-01" db="EMBL/GenBank/DDBJ databases">
        <authorList>
            <consortium name="Aspergillus chevalieri M1 genome sequencing consortium"/>
            <person name="Kazuki M."/>
            <person name="Futagami T."/>
        </authorList>
    </citation>
    <scope>NUCLEOTIDE SEQUENCE</scope>
    <source>
        <strain evidence="2">M1</strain>
    </source>
</reference>
<protein>
    <submittedName>
        <fullName evidence="2">Uncharacterized protein</fullName>
    </submittedName>
</protein>
<dbReference type="Proteomes" id="UP000637239">
    <property type="component" value="Chromosome 5"/>
</dbReference>
<organism evidence="2 3">
    <name type="scientific">Aspergillus chevalieri</name>
    <name type="common">Eurotium chevalieri</name>
    <dbReference type="NCBI Taxonomy" id="182096"/>
    <lineage>
        <taxon>Eukaryota</taxon>
        <taxon>Fungi</taxon>
        <taxon>Dikarya</taxon>
        <taxon>Ascomycota</taxon>
        <taxon>Pezizomycotina</taxon>
        <taxon>Eurotiomycetes</taxon>
        <taxon>Eurotiomycetidae</taxon>
        <taxon>Eurotiales</taxon>
        <taxon>Aspergillaceae</taxon>
        <taxon>Aspergillus</taxon>
        <taxon>Aspergillus subgen. Aspergillus</taxon>
    </lineage>
</organism>